<dbReference type="InterPro" id="IPR045584">
    <property type="entry name" value="Pilin-like"/>
</dbReference>
<dbReference type="InterPro" id="IPR000983">
    <property type="entry name" value="Bac_GSPG_pilin"/>
</dbReference>
<protein>
    <submittedName>
        <fullName evidence="3">Prepilin-type N-terminal cleavage/methylation domain-containing protein</fullName>
    </submittedName>
</protein>
<dbReference type="KEGG" id="ccl:Clocl_1393"/>
<dbReference type="OrthoDB" id="1819208at2"/>
<keyword evidence="1" id="KW-0488">Methylation</keyword>
<evidence type="ECO:0000256" key="2">
    <source>
        <dbReference type="SAM" id="Phobius"/>
    </source>
</evidence>
<dbReference type="STRING" id="720554.Clocl_1393"/>
<reference evidence="3 4" key="2">
    <citation type="journal article" date="2012" name="Stand. Genomic Sci.">
        <title>Complete Genome Sequence of Clostridium clariflavum DSM 19732.</title>
        <authorList>
            <person name="Izquierdo J.A."/>
            <person name="Goodwin L."/>
            <person name="Davenport K.W."/>
            <person name="Teshima H."/>
            <person name="Bruce D."/>
            <person name="Detter C."/>
            <person name="Tapia R."/>
            <person name="Han S."/>
            <person name="Land M."/>
            <person name="Hauser L."/>
            <person name="Jeffries C.D."/>
            <person name="Han J."/>
            <person name="Pitluck S."/>
            <person name="Nolan M."/>
            <person name="Chen A."/>
            <person name="Huntemann M."/>
            <person name="Mavromatis K."/>
            <person name="Mikhailova N."/>
            <person name="Liolios K."/>
            <person name="Woyke T."/>
            <person name="Lynd L.R."/>
        </authorList>
    </citation>
    <scope>NUCLEOTIDE SEQUENCE [LARGE SCALE GENOMIC DNA]</scope>
    <source>
        <strain evidence="4">DSM 19732 / NBRC 101661 / EBR45</strain>
    </source>
</reference>
<dbReference type="RefSeq" id="WP_014254658.1">
    <property type="nucleotide sequence ID" value="NC_016627.1"/>
</dbReference>
<dbReference type="EMBL" id="CP003065">
    <property type="protein sequence ID" value="AEV68044.1"/>
    <property type="molecule type" value="Genomic_DNA"/>
</dbReference>
<dbReference type="Proteomes" id="UP000005435">
    <property type="component" value="Chromosome"/>
</dbReference>
<name>G8M0J9_ACECE</name>
<dbReference type="SUPFAM" id="SSF54523">
    <property type="entry name" value="Pili subunits"/>
    <property type="match status" value="1"/>
</dbReference>
<dbReference type="eggNOG" id="ENOG5033EVC">
    <property type="taxonomic scope" value="Bacteria"/>
</dbReference>
<dbReference type="Gene3D" id="3.30.700.10">
    <property type="entry name" value="Glycoprotein, Type 4 Pilin"/>
    <property type="match status" value="1"/>
</dbReference>
<evidence type="ECO:0000313" key="4">
    <source>
        <dbReference type="Proteomes" id="UP000005435"/>
    </source>
</evidence>
<organism evidence="3 4">
    <name type="scientific">Acetivibrio clariflavus (strain DSM 19732 / NBRC 101661 / EBR45)</name>
    <name type="common">Clostridium clariflavum</name>
    <dbReference type="NCBI Taxonomy" id="720554"/>
    <lineage>
        <taxon>Bacteria</taxon>
        <taxon>Bacillati</taxon>
        <taxon>Bacillota</taxon>
        <taxon>Clostridia</taxon>
        <taxon>Eubacteriales</taxon>
        <taxon>Oscillospiraceae</taxon>
        <taxon>Acetivibrio</taxon>
    </lineage>
</organism>
<dbReference type="GO" id="GO:0015628">
    <property type="term" value="P:protein secretion by the type II secretion system"/>
    <property type="evidence" value="ECO:0007669"/>
    <property type="project" value="InterPro"/>
</dbReference>
<proteinExistence type="predicted"/>
<gene>
    <name evidence="3" type="ordered locus">Clocl_1393</name>
</gene>
<feature type="transmembrane region" description="Helical" evidence="2">
    <location>
        <begin position="12"/>
        <end position="34"/>
    </location>
</feature>
<evidence type="ECO:0000256" key="1">
    <source>
        <dbReference type="ARBA" id="ARBA00022481"/>
    </source>
</evidence>
<keyword evidence="2" id="KW-0472">Membrane</keyword>
<evidence type="ECO:0000313" key="3">
    <source>
        <dbReference type="EMBL" id="AEV68044.1"/>
    </source>
</evidence>
<keyword evidence="2" id="KW-1133">Transmembrane helix</keyword>
<dbReference type="AlphaFoldDB" id="G8M0J9"/>
<dbReference type="GO" id="GO:0015627">
    <property type="term" value="C:type II protein secretion system complex"/>
    <property type="evidence" value="ECO:0007669"/>
    <property type="project" value="InterPro"/>
</dbReference>
<keyword evidence="4" id="KW-1185">Reference proteome</keyword>
<reference evidence="4" key="1">
    <citation type="submission" date="2011-12" db="EMBL/GenBank/DDBJ databases">
        <title>Complete sequence of Clostridium clariflavum DSM 19732.</title>
        <authorList>
            <consortium name="US DOE Joint Genome Institute"/>
            <person name="Lucas S."/>
            <person name="Han J."/>
            <person name="Lapidus A."/>
            <person name="Cheng J.-F."/>
            <person name="Goodwin L."/>
            <person name="Pitluck S."/>
            <person name="Peters L."/>
            <person name="Teshima H."/>
            <person name="Detter J.C."/>
            <person name="Han C."/>
            <person name="Tapia R."/>
            <person name="Land M."/>
            <person name="Hauser L."/>
            <person name="Kyrpides N."/>
            <person name="Ivanova N."/>
            <person name="Pagani I."/>
            <person name="Kitzmiller T."/>
            <person name="Lynd L."/>
            <person name="Izquierdo J."/>
            <person name="Woyke T."/>
        </authorList>
    </citation>
    <scope>NUCLEOTIDE SEQUENCE [LARGE SCALE GENOMIC DNA]</scope>
    <source>
        <strain evidence="4">DSM 19732 / NBRC 101661 / EBR45</strain>
    </source>
</reference>
<dbReference type="PROSITE" id="PS00409">
    <property type="entry name" value="PROKAR_NTER_METHYL"/>
    <property type="match status" value="1"/>
</dbReference>
<dbReference type="PRINTS" id="PR00813">
    <property type="entry name" value="BCTERIALGSPG"/>
</dbReference>
<dbReference type="InterPro" id="IPR012902">
    <property type="entry name" value="N_methyl_site"/>
</dbReference>
<sequence length="172" mass="18756" precursor="true">MKKMLKNKKGFSLVELLIVIAIMGVLAVIAFSMFSGVVANSRKKADYTQAGNIQKALVAYMVDTGDAPLKYLKNDDTPIRPGESEWYDVVLALQQDQVVDGQPYKAPLNSKSGSEPSTVEFKPQWSGHGGYNIEVFTDKMNAVVKPVASSTKLKVYAEDGSELNSGADVYKD</sequence>
<accession>G8M0J9</accession>
<dbReference type="HOGENOM" id="CLU_1583689_0_0_9"/>
<dbReference type="NCBIfam" id="TIGR02532">
    <property type="entry name" value="IV_pilin_GFxxxE"/>
    <property type="match status" value="1"/>
</dbReference>
<dbReference type="Pfam" id="PF07963">
    <property type="entry name" value="N_methyl"/>
    <property type="match status" value="1"/>
</dbReference>
<keyword evidence="2" id="KW-0812">Transmembrane</keyword>